<dbReference type="RefSeq" id="WP_245814908.1">
    <property type="nucleotide sequence ID" value="NZ_FQUV01000010.1"/>
</dbReference>
<dbReference type="InterPro" id="IPR032719">
    <property type="entry name" value="WbsX"/>
</dbReference>
<sequence length="739" mass="84741">MTNTFFAKLASFLTFFVPRPLMDYYAFRVWRSGLFDRNFYRGVNRGVNPIYRAFPIRHYVRFGENIGWQPNPDFSPEAYKRLNPDLADPKVLPLLHYIRFGKKEGRLIKDISSGPRADDISIADLRSLAALAPKVPSRFAVHAHIYYHELWDDFSRKLVDLDIPFDLFVTITRFGEKTDALRAEILEQFPTATVVFMPNHGRDIFPFVHLVSSGLLSRYEAVCKVHTKKSPHRKDGDIWRDALISGLLRGKDTSAYLDRFLADPMASLWVADGQHYDDPVWWGSNLAVADSLLRRVELVADKDRLSFAAGSMYWLKQELVATMRGLSLTAADFEQEYGQVDGTVAHAFERALGYMAEDGGHRIVQTSQLEEMAPVEIAPRPDYVSAFYLPQFHRVPENDEWWGHGYTEWVAVSAAKPNYDFHHHPQLPGRFGFYDLRQTEVLGEQAELAKEMGIDAFCTYFYWFDGKRILESPIDRLLKCPDLDFPFYLCWANESWRRNWDGLTGEVLLDQGYADGFEEKLANDTAVYMRDPRYQRPDGTRPRFVIYRPEDIPDANASIARLRDAWRTCGVGEVELGAVLFHVEGEHQFDPDLLDFWVEMPPHNLVTPEQYLLGGPADTELDLHPVAGFSGLIYDYRGVVANSNSPAYTDKLPHNTIAGVMPSWDNTARRGASGHIAWGSNPMTFDAWMAQTCTHRLSKSYRSELFVNSWNEWAEKAMLEPSRQYGDAYLRVLAKWSKT</sequence>
<keyword evidence="2" id="KW-1185">Reference proteome</keyword>
<gene>
    <name evidence="1" type="ORF">SAMN05444273_11028</name>
</gene>
<reference evidence="2" key="1">
    <citation type="submission" date="2016-11" db="EMBL/GenBank/DDBJ databases">
        <authorList>
            <person name="Varghese N."/>
            <person name="Submissions S."/>
        </authorList>
    </citation>
    <scope>NUCLEOTIDE SEQUENCE [LARGE SCALE GENOMIC DNA]</scope>
    <source>
        <strain evidence="2">DSM 100566</strain>
    </source>
</reference>
<evidence type="ECO:0000313" key="2">
    <source>
        <dbReference type="Proteomes" id="UP000184144"/>
    </source>
</evidence>
<dbReference type="Pfam" id="PF05045">
    <property type="entry name" value="RgpF"/>
    <property type="match status" value="1"/>
</dbReference>
<dbReference type="STRING" id="1486859.SAMN05444273_11028"/>
<dbReference type="Proteomes" id="UP000184144">
    <property type="component" value="Unassembled WGS sequence"/>
</dbReference>
<evidence type="ECO:0000313" key="1">
    <source>
        <dbReference type="EMBL" id="SHF70452.1"/>
    </source>
</evidence>
<dbReference type="AlphaFoldDB" id="A0A1M5DUG3"/>
<dbReference type="CDD" id="cd11579">
    <property type="entry name" value="Glyco_tran_WbsX"/>
    <property type="match status" value="1"/>
</dbReference>
<accession>A0A1M5DUG3</accession>
<dbReference type="EMBL" id="FQUV01000010">
    <property type="protein sequence ID" value="SHF70452.1"/>
    <property type="molecule type" value="Genomic_DNA"/>
</dbReference>
<dbReference type="PANTHER" id="PTHR41244:SF1">
    <property type="entry name" value="GLYCOSYLTRANSFERASE"/>
    <property type="match status" value="1"/>
</dbReference>
<name>A0A1M5DUG3_9RHOB</name>
<protein>
    <submittedName>
        <fullName evidence="1">Rhamnan synthesis protein F</fullName>
    </submittedName>
</protein>
<dbReference type="PANTHER" id="PTHR41244">
    <property type="entry name" value="RHAMNAN SYNTHESIS F"/>
    <property type="match status" value="1"/>
</dbReference>
<organism evidence="1 2">
    <name type="scientific">Litoreibacter ascidiaceicola</name>
    <dbReference type="NCBI Taxonomy" id="1486859"/>
    <lineage>
        <taxon>Bacteria</taxon>
        <taxon>Pseudomonadati</taxon>
        <taxon>Pseudomonadota</taxon>
        <taxon>Alphaproteobacteria</taxon>
        <taxon>Rhodobacterales</taxon>
        <taxon>Roseobacteraceae</taxon>
        <taxon>Litoreibacter</taxon>
    </lineage>
</organism>
<dbReference type="Gene3D" id="3.20.20.80">
    <property type="entry name" value="Glycosidases"/>
    <property type="match status" value="1"/>
</dbReference>
<proteinExistence type="predicted"/>
<dbReference type="Pfam" id="PF14307">
    <property type="entry name" value="Glyco_tran_WbsX"/>
    <property type="match status" value="1"/>
</dbReference>
<dbReference type="InterPro" id="IPR007739">
    <property type="entry name" value="RgpF"/>
</dbReference>